<comment type="function">
    <text evidence="7 9">Catalyzes the aldol cleavage of 4-hydroxy-4-methyl-2-oxoglutarate (HMG) into 2 molecules of pyruvate. Also contains a secondary oxaloacetate (OAA) decarboxylase activity due to the common pyruvate enolate transition state formed following C-C bond cleavage in the retro-aldol and decarboxylation reactions.</text>
</comment>
<evidence type="ECO:0000313" key="10">
    <source>
        <dbReference type="EMBL" id="WOJ94931.1"/>
    </source>
</evidence>
<sequence length="160" mass="16785">MVFSTPDLADSAPDARAVLHPWQDYGAVTCFSGVAVTVKCFEDNSLVKELVQQPGNGRVIVVDGGCSLRRALLGDQLAAKAVENGWSGLVIAGAVRDVEILETLELGIKALGSCPQKTDKRGEGQLNVSIEVGGTTVCSGDYIYADRNGVLVSAEPLLPL</sequence>
<comment type="cofactor">
    <cofactor evidence="2 9">
        <name>a divalent metal cation</name>
        <dbReference type="ChEBI" id="CHEBI:60240"/>
    </cofactor>
</comment>
<dbReference type="CDD" id="cd16841">
    <property type="entry name" value="RraA_family"/>
    <property type="match status" value="1"/>
</dbReference>
<dbReference type="NCBIfam" id="TIGR01935">
    <property type="entry name" value="NOT-MenG"/>
    <property type="match status" value="1"/>
</dbReference>
<evidence type="ECO:0000256" key="6">
    <source>
        <dbReference type="ARBA" id="ARBA00023239"/>
    </source>
</evidence>
<comment type="catalytic activity">
    <reaction evidence="1 9">
        <text>4-hydroxy-4-methyl-2-oxoglutarate = 2 pyruvate</text>
        <dbReference type="Rhea" id="RHEA:22748"/>
        <dbReference type="ChEBI" id="CHEBI:15361"/>
        <dbReference type="ChEBI" id="CHEBI:58276"/>
        <dbReference type="EC" id="4.1.3.17"/>
    </reaction>
</comment>
<proteinExistence type="inferred from homology"/>
<keyword evidence="11" id="KW-1185">Reference proteome</keyword>
<comment type="similarity">
    <text evidence="3 9">Belongs to the class II aldolase/RraA-like family.</text>
</comment>
<evidence type="ECO:0000256" key="9">
    <source>
        <dbReference type="RuleBase" id="RU004338"/>
    </source>
</evidence>
<dbReference type="Gene3D" id="3.50.30.40">
    <property type="entry name" value="Ribonuclease E inhibitor RraA/RraA-like"/>
    <property type="match status" value="1"/>
</dbReference>
<name>A0ABZ0I6P8_9GAMM</name>
<dbReference type="RefSeq" id="WP_407349565.1">
    <property type="nucleotide sequence ID" value="NZ_CP136864.1"/>
</dbReference>
<dbReference type="EC" id="4.1.1.112" evidence="9"/>
<evidence type="ECO:0000256" key="8">
    <source>
        <dbReference type="ARBA" id="ARBA00047973"/>
    </source>
</evidence>
<evidence type="ECO:0000256" key="1">
    <source>
        <dbReference type="ARBA" id="ARBA00001342"/>
    </source>
</evidence>
<accession>A0ABZ0I6P8</accession>
<keyword evidence="6 9" id="KW-0456">Lyase</keyword>
<dbReference type="InterPro" id="IPR010203">
    <property type="entry name" value="RraA"/>
</dbReference>
<gene>
    <name evidence="10" type="primary">rraA</name>
    <name evidence="10" type="ORF">R0135_07110</name>
</gene>
<organism evidence="10 11">
    <name type="scientific">Congregibacter variabilis</name>
    <dbReference type="NCBI Taxonomy" id="3081200"/>
    <lineage>
        <taxon>Bacteria</taxon>
        <taxon>Pseudomonadati</taxon>
        <taxon>Pseudomonadota</taxon>
        <taxon>Gammaproteobacteria</taxon>
        <taxon>Cellvibrionales</taxon>
        <taxon>Halieaceae</taxon>
        <taxon>Congregibacter</taxon>
    </lineage>
</organism>
<evidence type="ECO:0000256" key="2">
    <source>
        <dbReference type="ARBA" id="ARBA00001968"/>
    </source>
</evidence>
<dbReference type="NCBIfam" id="NF009134">
    <property type="entry name" value="PRK12487.1"/>
    <property type="match status" value="1"/>
</dbReference>
<dbReference type="PANTHER" id="PTHR33254">
    <property type="entry name" value="4-HYDROXY-4-METHYL-2-OXOGLUTARATE ALDOLASE 3-RELATED"/>
    <property type="match status" value="1"/>
</dbReference>
<reference evidence="10 11" key="1">
    <citation type="submission" date="2023-10" db="EMBL/GenBank/DDBJ databases">
        <title>Two novel species belonging to the OM43/NOR5 clade.</title>
        <authorList>
            <person name="Park M."/>
        </authorList>
    </citation>
    <scope>NUCLEOTIDE SEQUENCE [LARGE SCALE GENOMIC DNA]</scope>
    <source>
        <strain evidence="10 11">IMCC43200</strain>
    </source>
</reference>
<dbReference type="InterPro" id="IPR036704">
    <property type="entry name" value="RraA/RraA-like_sf"/>
</dbReference>
<evidence type="ECO:0000256" key="7">
    <source>
        <dbReference type="ARBA" id="ARBA00025046"/>
    </source>
</evidence>
<dbReference type="SUPFAM" id="SSF89562">
    <property type="entry name" value="RraA-like"/>
    <property type="match status" value="1"/>
</dbReference>
<evidence type="ECO:0000256" key="3">
    <source>
        <dbReference type="ARBA" id="ARBA00008621"/>
    </source>
</evidence>
<keyword evidence="5 9" id="KW-0479">Metal-binding</keyword>
<comment type="subunit">
    <text evidence="4 9">Homotrimer.</text>
</comment>
<comment type="catalytic activity">
    <reaction evidence="8 9">
        <text>oxaloacetate + H(+) = pyruvate + CO2</text>
        <dbReference type="Rhea" id="RHEA:15641"/>
        <dbReference type="ChEBI" id="CHEBI:15361"/>
        <dbReference type="ChEBI" id="CHEBI:15378"/>
        <dbReference type="ChEBI" id="CHEBI:16452"/>
        <dbReference type="ChEBI" id="CHEBI:16526"/>
        <dbReference type="EC" id="4.1.1.112"/>
    </reaction>
</comment>
<dbReference type="NCBIfam" id="NF006875">
    <property type="entry name" value="PRK09372.1"/>
    <property type="match status" value="1"/>
</dbReference>
<dbReference type="EC" id="4.1.3.17" evidence="9"/>
<dbReference type="EMBL" id="CP136864">
    <property type="protein sequence ID" value="WOJ94931.1"/>
    <property type="molecule type" value="Genomic_DNA"/>
</dbReference>
<evidence type="ECO:0000313" key="11">
    <source>
        <dbReference type="Proteomes" id="UP001626537"/>
    </source>
</evidence>
<dbReference type="Pfam" id="PF03737">
    <property type="entry name" value="RraA-like"/>
    <property type="match status" value="1"/>
</dbReference>
<dbReference type="InterPro" id="IPR005493">
    <property type="entry name" value="RraA/RraA-like"/>
</dbReference>
<evidence type="ECO:0000256" key="4">
    <source>
        <dbReference type="ARBA" id="ARBA00011233"/>
    </source>
</evidence>
<evidence type="ECO:0000256" key="5">
    <source>
        <dbReference type="ARBA" id="ARBA00022723"/>
    </source>
</evidence>
<dbReference type="Proteomes" id="UP001626537">
    <property type="component" value="Chromosome"/>
</dbReference>
<dbReference type="PANTHER" id="PTHR33254:SF4">
    <property type="entry name" value="4-HYDROXY-4-METHYL-2-OXOGLUTARATE ALDOLASE 3-RELATED"/>
    <property type="match status" value="1"/>
</dbReference>
<protein>
    <recommendedName>
        <fullName evidence="9">4-hydroxy-4-methyl-2-oxoglutarate aldolase</fullName>
        <shortName evidence="9">HMG aldolase</shortName>
        <ecNumber evidence="9">4.1.1.112</ecNumber>
        <ecNumber evidence="9">4.1.3.17</ecNumber>
    </recommendedName>
    <alternativeName>
        <fullName evidence="9">Oxaloacetate decarboxylase</fullName>
    </alternativeName>
</protein>